<dbReference type="InterPro" id="IPR029058">
    <property type="entry name" value="AB_hydrolase_fold"/>
</dbReference>
<evidence type="ECO:0000256" key="1">
    <source>
        <dbReference type="SAM" id="SignalP"/>
    </source>
</evidence>
<dbReference type="OrthoDB" id="17560at2759"/>
<keyword evidence="3" id="KW-0378">Hydrolase</keyword>
<feature type="signal peptide" evidence="1">
    <location>
        <begin position="1"/>
        <end position="19"/>
    </location>
</feature>
<dbReference type="Gene3D" id="3.40.50.1820">
    <property type="entry name" value="alpha/beta hydrolase"/>
    <property type="match status" value="1"/>
</dbReference>
<reference evidence="3 4" key="1">
    <citation type="journal article" date="2018" name="Front. Microbiol.">
        <title>Genome-Wide Analysis of Corynespora cassiicola Leaf Fall Disease Putative Effectors.</title>
        <authorList>
            <person name="Lopez D."/>
            <person name="Ribeiro S."/>
            <person name="Label P."/>
            <person name="Fumanal B."/>
            <person name="Venisse J.S."/>
            <person name="Kohler A."/>
            <person name="de Oliveira R.R."/>
            <person name="Labutti K."/>
            <person name="Lipzen A."/>
            <person name="Lail K."/>
            <person name="Bauer D."/>
            <person name="Ohm R.A."/>
            <person name="Barry K.W."/>
            <person name="Spatafora J."/>
            <person name="Grigoriev I.V."/>
            <person name="Martin F.M."/>
            <person name="Pujade-Renaud V."/>
        </authorList>
    </citation>
    <scope>NUCLEOTIDE SEQUENCE [LARGE SCALE GENOMIC DNA]</scope>
    <source>
        <strain evidence="3 4">Philippines</strain>
    </source>
</reference>
<keyword evidence="4" id="KW-1185">Reference proteome</keyword>
<dbReference type="PANTHER" id="PTHR17630:SF44">
    <property type="entry name" value="PROTEIN AIM2"/>
    <property type="match status" value="1"/>
</dbReference>
<dbReference type="AlphaFoldDB" id="A0A2T2N3P0"/>
<dbReference type="Proteomes" id="UP000240883">
    <property type="component" value="Unassembled WGS sequence"/>
</dbReference>
<sequence>MVSTRSILAMLAVAANALALSPYSSLQVRPGGVPVGQFKNVSGISVYHSYPPGSNVSTKAILFMSDALGVLQTPNQLLADSYASNGYLVLMPDFFEGDAVDEAAFAAGTFDLEAWLARHPPERTKEIMNLTLDYMRNDFGVERIGGAGFCWGGKYMPHFLTEDGPIDVGFIAHPTNLTEPELQAVAKPLSVAAGTLDATFNSTDQSRAERILDASKVAHQSNVYYAAQHGFGTRANMSVPAEVYARQAAFVQAVTWFDAWL</sequence>
<dbReference type="SUPFAM" id="SSF53474">
    <property type="entry name" value="alpha/beta-Hydrolases"/>
    <property type="match status" value="1"/>
</dbReference>
<dbReference type="EMBL" id="KZ678151">
    <property type="protein sequence ID" value="PSN60014.1"/>
    <property type="molecule type" value="Genomic_DNA"/>
</dbReference>
<protein>
    <submittedName>
        <fullName evidence="3">Alpha/beta-hydrolase</fullName>
    </submittedName>
</protein>
<dbReference type="PANTHER" id="PTHR17630">
    <property type="entry name" value="DIENELACTONE HYDROLASE"/>
    <property type="match status" value="1"/>
</dbReference>
<accession>A0A2T2N3P0</accession>
<name>A0A2T2N3P0_CORCC</name>
<dbReference type="InterPro" id="IPR002925">
    <property type="entry name" value="Dienelactn_hydro"/>
</dbReference>
<dbReference type="GO" id="GO:0016787">
    <property type="term" value="F:hydrolase activity"/>
    <property type="evidence" value="ECO:0007669"/>
    <property type="project" value="UniProtKB-KW"/>
</dbReference>
<feature type="chain" id="PRO_5015616042" evidence="1">
    <location>
        <begin position="20"/>
        <end position="261"/>
    </location>
</feature>
<dbReference type="Pfam" id="PF01738">
    <property type="entry name" value="DLH"/>
    <property type="match status" value="1"/>
</dbReference>
<proteinExistence type="predicted"/>
<organism evidence="3 4">
    <name type="scientific">Corynespora cassiicola Philippines</name>
    <dbReference type="NCBI Taxonomy" id="1448308"/>
    <lineage>
        <taxon>Eukaryota</taxon>
        <taxon>Fungi</taxon>
        <taxon>Dikarya</taxon>
        <taxon>Ascomycota</taxon>
        <taxon>Pezizomycotina</taxon>
        <taxon>Dothideomycetes</taxon>
        <taxon>Pleosporomycetidae</taxon>
        <taxon>Pleosporales</taxon>
        <taxon>Corynesporascaceae</taxon>
        <taxon>Corynespora</taxon>
    </lineage>
</organism>
<evidence type="ECO:0000313" key="4">
    <source>
        <dbReference type="Proteomes" id="UP000240883"/>
    </source>
</evidence>
<feature type="domain" description="Dienelactone hydrolase" evidence="2">
    <location>
        <begin position="46"/>
        <end position="259"/>
    </location>
</feature>
<keyword evidence="1" id="KW-0732">Signal</keyword>
<gene>
    <name evidence="3" type="ORF">BS50DRAFT_217297</name>
</gene>
<evidence type="ECO:0000313" key="3">
    <source>
        <dbReference type="EMBL" id="PSN60014.1"/>
    </source>
</evidence>
<evidence type="ECO:0000259" key="2">
    <source>
        <dbReference type="Pfam" id="PF01738"/>
    </source>
</evidence>
<dbReference type="STRING" id="1448308.A0A2T2N3P0"/>